<keyword evidence="1" id="KW-0677">Repeat</keyword>
<evidence type="ECO:0000313" key="4">
    <source>
        <dbReference type="EMBL" id="MCA9757808.1"/>
    </source>
</evidence>
<dbReference type="SUPFAM" id="SSF110296">
    <property type="entry name" value="Oligoxyloglucan reducing end-specific cellobiohydrolase"/>
    <property type="match status" value="1"/>
</dbReference>
<accession>A0A956SGV5</accession>
<proteinExistence type="predicted"/>
<name>A0A956SGV5_UNCEI</name>
<feature type="domain" description="Sortilin N-terminal" evidence="3">
    <location>
        <begin position="546"/>
        <end position="653"/>
    </location>
</feature>
<dbReference type="InterPro" id="IPR031778">
    <property type="entry name" value="Sortilin_N"/>
</dbReference>
<gene>
    <name evidence="4" type="ORF">KDA27_18600</name>
</gene>
<dbReference type="EMBL" id="JAGQHS010000121">
    <property type="protein sequence ID" value="MCA9757808.1"/>
    <property type="molecule type" value="Genomic_DNA"/>
</dbReference>
<dbReference type="PANTHER" id="PTHR43739:SF5">
    <property type="entry name" value="EXO-ALPHA-SIALIDASE"/>
    <property type="match status" value="1"/>
</dbReference>
<organism evidence="4 5">
    <name type="scientific">Eiseniibacteriota bacterium</name>
    <dbReference type="NCBI Taxonomy" id="2212470"/>
    <lineage>
        <taxon>Bacteria</taxon>
        <taxon>Candidatus Eiseniibacteriota</taxon>
    </lineage>
</organism>
<dbReference type="Proteomes" id="UP000739538">
    <property type="component" value="Unassembled WGS sequence"/>
</dbReference>
<comment type="caution">
    <text evidence="4">The sequence shown here is derived from an EMBL/GenBank/DDBJ whole genome shotgun (WGS) entry which is preliminary data.</text>
</comment>
<feature type="chain" id="PRO_5036939991" evidence="2">
    <location>
        <begin position="22"/>
        <end position="792"/>
    </location>
</feature>
<evidence type="ECO:0000256" key="2">
    <source>
        <dbReference type="SAM" id="SignalP"/>
    </source>
</evidence>
<reference evidence="4" key="1">
    <citation type="submission" date="2020-04" db="EMBL/GenBank/DDBJ databases">
        <authorList>
            <person name="Zhang T."/>
        </authorList>
    </citation>
    <scope>NUCLEOTIDE SEQUENCE</scope>
    <source>
        <strain evidence="4">HKST-UBA02</strain>
    </source>
</reference>
<dbReference type="PANTHER" id="PTHR43739">
    <property type="entry name" value="XYLOGLUCANASE (EUROFUNG)"/>
    <property type="match status" value="1"/>
</dbReference>
<dbReference type="SUPFAM" id="SSF50939">
    <property type="entry name" value="Sialidases"/>
    <property type="match status" value="2"/>
</dbReference>
<evidence type="ECO:0000256" key="1">
    <source>
        <dbReference type="ARBA" id="ARBA00022737"/>
    </source>
</evidence>
<dbReference type="AlphaFoldDB" id="A0A956SGV5"/>
<dbReference type="InterPro" id="IPR052025">
    <property type="entry name" value="Xyloglucanase_GH74"/>
</dbReference>
<dbReference type="Pfam" id="PF15902">
    <property type="entry name" value="Sortilin-Vps10"/>
    <property type="match status" value="1"/>
</dbReference>
<sequence length="792" mass="84546">MPRRCSIVSTAAILLATPLLAGPVLSNPAGPAPQPGDDDFISRARLSTWQTLREFESTQDRSTLPTWFNLGPTNVAGRTLAIEVHPDNSDIVFTGSASGGLWKSTDRGASWTPMTDDLPSLAVSAIEIDAAEPNHMWIGTGEGWGGDFVHGVGVLESWDGGESWALTGLSYDVEEGRDIFELEYNETTGTLLCAADNGLFRSTDDGATWTQLMTQGQWKDVKQKPGSAGTYYACAQSLTDDGVYRSTDDGLTWTLLGGGLPTDTIANCRLATTQANPNLVYWAVLRGSDKEIYRSTDGGDSWQLRSTQDGSEGWQALAIAVSSADPDLVFSNGNASYRSTDGGASWTEWATNVPATHHAIATDPSDDAVLWFGGEAGSYLSEDGGATFVPRNSGLVTVQVSAINHSTLSLGLALGGSQGNGTLRYTGGASFDQVLDGNGFQCEVGSADADIVWAQIQFGQHYRSTDGGTTFVPANDGIGEPGPWATPTHMDYGDDQTLWTAHGITLYKTTTGGQPWYATSAPGLAAGRSIAQCWAQRDHLAVCDASNVFVSDDHGETFQQVAHLLVGNALSDIAIHPNDPDVMFVTVSSYSPAVSKVLKTTDGGQNWVDFTHNLPGEPCNTVVFDRDDPDRVYLGTDLGVYASFDAGDAWLPLNVGLPHVVCTDLRWHPQGYLRVGTYGRGMWELDLVGLDPSAVGDNASPERLSPLTMRIHANPATAGAQPMVRFGLRDAGEVDLALYDALGRRVRTLFHGEHEARVDSVPLDTSGLRGGVYFVRMIAGGHTVSEKLVVAR</sequence>
<dbReference type="CDD" id="cd15482">
    <property type="entry name" value="Sialidase_non-viral"/>
    <property type="match status" value="2"/>
</dbReference>
<keyword evidence="2" id="KW-0732">Signal</keyword>
<feature type="signal peptide" evidence="2">
    <location>
        <begin position="1"/>
        <end position="21"/>
    </location>
</feature>
<dbReference type="GO" id="GO:0010411">
    <property type="term" value="P:xyloglucan metabolic process"/>
    <property type="evidence" value="ECO:0007669"/>
    <property type="project" value="TreeGrafter"/>
</dbReference>
<dbReference type="InterPro" id="IPR036278">
    <property type="entry name" value="Sialidase_sf"/>
</dbReference>
<dbReference type="InterPro" id="IPR026444">
    <property type="entry name" value="Secre_tail"/>
</dbReference>
<protein>
    <submittedName>
        <fullName evidence="4">T9SS type A sorting domain-containing protein</fullName>
    </submittedName>
</protein>
<dbReference type="InterPro" id="IPR015943">
    <property type="entry name" value="WD40/YVTN_repeat-like_dom_sf"/>
</dbReference>
<dbReference type="Gene3D" id="2.130.10.10">
    <property type="entry name" value="YVTN repeat-like/Quinoprotein amine dehydrogenase"/>
    <property type="match status" value="4"/>
</dbReference>
<reference evidence="4" key="2">
    <citation type="journal article" date="2021" name="Microbiome">
        <title>Successional dynamics and alternative stable states in a saline activated sludge microbial community over 9 years.</title>
        <authorList>
            <person name="Wang Y."/>
            <person name="Ye J."/>
            <person name="Ju F."/>
            <person name="Liu L."/>
            <person name="Boyd J.A."/>
            <person name="Deng Y."/>
            <person name="Parks D.H."/>
            <person name="Jiang X."/>
            <person name="Yin X."/>
            <person name="Woodcroft B.J."/>
            <person name="Tyson G.W."/>
            <person name="Hugenholtz P."/>
            <person name="Polz M.F."/>
            <person name="Zhang T."/>
        </authorList>
    </citation>
    <scope>NUCLEOTIDE SEQUENCE</scope>
    <source>
        <strain evidence="4">HKST-UBA02</strain>
    </source>
</reference>
<evidence type="ECO:0000259" key="3">
    <source>
        <dbReference type="Pfam" id="PF15902"/>
    </source>
</evidence>
<evidence type="ECO:0000313" key="5">
    <source>
        <dbReference type="Proteomes" id="UP000739538"/>
    </source>
</evidence>
<dbReference type="NCBIfam" id="TIGR04183">
    <property type="entry name" value="Por_Secre_tail"/>
    <property type="match status" value="1"/>
</dbReference>